<name>A0ABS2ATV3_9ACTN</name>
<dbReference type="Gene3D" id="3.40.50.300">
    <property type="entry name" value="P-loop containing nucleotide triphosphate hydrolases"/>
    <property type="match status" value="1"/>
</dbReference>
<evidence type="ECO:0000313" key="1">
    <source>
        <dbReference type="EMBL" id="MBM2622641.1"/>
    </source>
</evidence>
<dbReference type="Proteomes" id="UP000632138">
    <property type="component" value="Unassembled WGS sequence"/>
</dbReference>
<organism evidence="1 2">
    <name type="scientific">Paractinoplanes ovalisporus</name>
    <dbReference type="NCBI Taxonomy" id="2810368"/>
    <lineage>
        <taxon>Bacteria</taxon>
        <taxon>Bacillati</taxon>
        <taxon>Actinomycetota</taxon>
        <taxon>Actinomycetes</taxon>
        <taxon>Micromonosporales</taxon>
        <taxon>Micromonosporaceae</taxon>
        <taxon>Paractinoplanes</taxon>
    </lineage>
</organism>
<dbReference type="InterPro" id="IPR027417">
    <property type="entry name" value="P-loop_NTPase"/>
</dbReference>
<gene>
    <name evidence="1" type="ORF">JIG36_44785</name>
</gene>
<accession>A0ABS2ATV3</accession>
<dbReference type="GO" id="GO:0016301">
    <property type="term" value="F:kinase activity"/>
    <property type="evidence" value="ECO:0007669"/>
    <property type="project" value="UniProtKB-KW"/>
</dbReference>
<dbReference type="NCBIfam" id="NF006743">
    <property type="entry name" value="PRK09270.1-2"/>
    <property type="match status" value="1"/>
</dbReference>
<comment type="caution">
    <text evidence="1">The sequence shown here is derived from an EMBL/GenBank/DDBJ whole genome shotgun (WGS) entry which is preliminary data.</text>
</comment>
<keyword evidence="1" id="KW-0808">Transferase</keyword>
<protein>
    <submittedName>
        <fullName evidence="1">Nucleoside/nucleotide kinase family protein</fullName>
    </submittedName>
</protein>
<dbReference type="EMBL" id="JAENHP010000027">
    <property type="protein sequence ID" value="MBM2622641.1"/>
    <property type="molecule type" value="Genomic_DNA"/>
</dbReference>
<dbReference type="SUPFAM" id="SSF52540">
    <property type="entry name" value="P-loop containing nucleoside triphosphate hydrolases"/>
    <property type="match status" value="1"/>
</dbReference>
<dbReference type="PANTHER" id="PTHR10285">
    <property type="entry name" value="URIDINE KINASE"/>
    <property type="match status" value="1"/>
</dbReference>
<evidence type="ECO:0000313" key="2">
    <source>
        <dbReference type="Proteomes" id="UP000632138"/>
    </source>
</evidence>
<keyword evidence="2" id="KW-1185">Reference proteome</keyword>
<reference evidence="1 2" key="1">
    <citation type="submission" date="2021-01" db="EMBL/GenBank/DDBJ databases">
        <title>Actinoplanes sp. nov. LDG1-06 isolated from lichen.</title>
        <authorList>
            <person name="Saeng-In P."/>
            <person name="Phongsopitanun W."/>
            <person name="Kanchanasin P."/>
            <person name="Yuki M."/>
            <person name="Kudo T."/>
            <person name="Ohkuma M."/>
            <person name="Tanasupawat S."/>
        </authorList>
    </citation>
    <scope>NUCLEOTIDE SEQUENCE [LARGE SCALE GENOMIC DNA]</scope>
    <source>
        <strain evidence="1 2">LDG1-06</strain>
    </source>
</reference>
<sequence>MTLTFDALVSRARDLVSGGRRAVLGIAGPPAAGKTTLAEELVAALAPTPPPGLTEGAWVAHVPMDGYHLADVELERLGRRASKGAPDTFDPLGYAALLRRLLADEDEIIYAPGFERVIEQPIAGAIGIERPARLIVSEGNYLLLDDPAWRPLRDLFAEVWYADLDHPERLRRLIERHQRFGKDESTAIEWATGTDERNAVRIAATRERADLIVPASVIHRVGGPPA</sequence>
<proteinExistence type="predicted"/>
<keyword evidence="1" id="KW-0418">Kinase</keyword>
<dbReference type="RefSeq" id="WP_203382995.1">
    <property type="nucleotide sequence ID" value="NZ_JAENHP010000027.1"/>
</dbReference>